<evidence type="ECO:0000256" key="2">
    <source>
        <dbReference type="SAM" id="MobiDB-lite"/>
    </source>
</evidence>
<dbReference type="PANTHER" id="PTHR12794">
    <property type="entry name" value="GEMIN2"/>
    <property type="match status" value="1"/>
</dbReference>
<dbReference type="EMBL" id="JAGHQM010000223">
    <property type="protein sequence ID" value="KAH0563294.1"/>
    <property type="molecule type" value="Genomic_DNA"/>
</dbReference>
<feature type="compositionally biased region" description="Basic residues" evidence="2">
    <location>
        <begin position="1"/>
        <end position="10"/>
    </location>
</feature>
<sequence>MGRNKKRKNHAVQTGPNGDDSHGRCKRRRPSPTDEGDDFAGASTTQPRVDPLTGQHSAFPGLDDDDPDELFYGPANDGLDYLRMVRSEARQVPQLLAAPKEDDDEIYNCGVRDSRGFYEDGAYTAVPILGPVPSYDKEHRSPKEICLDRLILRFKLHRANLRCTPPASTIRALSKDHPTSCEATKASYSWWHRLLRATDPLPAQLSAMNQVTVLRLIRLITKNGFMKRDKVLDPRVSGWIWALLGRVEDVGVMGSEDVGIVRELGKRAIWVVEGLKQREKRGILSDAENIQEHDLDEEIEECVDVGDAGGEGEALDGDKSDPIPGEDNALHKNVVDQENSQFATAPQYEELEEGEVSSSLESCANGASAEGAADELAAAKARLMARVSTAEHGSSPSTSRTTGDHNVKEAVLPEEQEYQEQLSSTRGTLNMIITIVGEVFGQRDLLEHRDLLWELPE</sequence>
<dbReference type="AlphaFoldDB" id="A0A9P8LFN7"/>
<dbReference type="Proteomes" id="UP000750711">
    <property type="component" value="Unassembled WGS sequence"/>
</dbReference>
<dbReference type="PANTHER" id="PTHR12794:SF0">
    <property type="entry name" value="GEM-ASSOCIATED PROTEIN 2"/>
    <property type="match status" value="1"/>
</dbReference>
<keyword evidence="4" id="KW-1185">Reference proteome</keyword>
<dbReference type="Pfam" id="PF04938">
    <property type="entry name" value="SIP1"/>
    <property type="match status" value="1"/>
</dbReference>
<comment type="similarity">
    <text evidence="1">Belongs to the gemin-2 family.</text>
</comment>
<proteinExistence type="inferred from homology"/>
<evidence type="ECO:0000313" key="3">
    <source>
        <dbReference type="EMBL" id="KAH0563294.1"/>
    </source>
</evidence>
<evidence type="ECO:0000313" key="4">
    <source>
        <dbReference type="Proteomes" id="UP000750711"/>
    </source>
</evidence>
<dbReference type="InterPro" id="IPR035426">
    <property type="entry name" value="Gemin2/Brr1"/>
</dbReference>
<accession>A0A9P8LFN7</accession>
<dbReference type="GO" id="GO:0000387">
    <property type="term" value="P:spliceosomal snRNP assembly"/>
    <property type="evidence" value="ECO:0007669"/>
    <property type="project" value="InterPro"/>
</dbReference>
<name>A0A9P8LFN7_9PEZI</name>
<dbReference type="GO" id="GO:0005634">
    <property type="term" value="C:nucleus"/>
    <property type="evidence" value="ECO:0007669"/>
    <property type="project" value="TreeGrafter"/>
</dbReference>
<protein>
    <submittedName>
        <fullName evidence="3">Uncharacterized protein</fullName>
    </submittedName>
</protein>
<feature type="region of interest" description="Disordered" evidence="2">
    <location>
        <begin position="1"/>
        <end position="69"/>
    </location>
</feature>
<gene>
    <name evidence="3" type="ORF">GP486_002134</name>
</gene>
<dbReference type="GO" id="GO:0032797">
    <property type="term" value="C:SMN complex"/>
    <property type="evidence" value="ECO:0007669"/>
    <property type="project" value="TreeGrafter"/>
</dbReference>
<organism evidence="3 4">
    <name type="scientific">Trichoglossum hirsutum</name>
    <dbReference type="NCBI Taxonomy" id="265104"/>
    <lineage>
        <taxon>Eukaryota</taxon>
        <taxon>Fungi</taxon>
        <taxon>Dikarya</taxon>
        <taxon>Ascomycota</taxon>
        <taxon>Pezizomycotina</taxon>
        <taxon>Geoglossomycetes</taxon>
        <taxon>Geoglossales</taxon>
        <taxon>Geoglossaceae</taxon>
        <taxon>Trichoglossum</taxon>
    </lineage>
</organism>
<comment type="caution">
    <text evidence="3">The sequence shown here is derived from an EMBL/GenBank/DDBJ whole genome shotgun (WGS) entry which is preliminary data.</text>
</comment>
<reference evidence="3" key="1">
    <citation type="submission" date="2021-03" db="EMBL/GenBank/DDBJ databases">
        <title>Comparative genomics and phylogenomic investigation of the class Geoglossomycetes provide insights into ecological specialization and systematics.</title>
        <authorList>
            <person name="Melie T."/>
            <person name="Pirro S."/>
            <person name="Miller A.N."/>
            <person name="Quandt A."/>
        </authorList>
    </citation>
    <scope>NUCLEOTIDE SEQUENCE</scope>
    <source>
        <strain evidence="3">CAQ_001_2017</strain>
    </source>
</reference>
<dbReference type="Gene3D" id="1.20.58.1070">
    <property type="match status" value="2"/>
</dbReference>
<evidence type="ECO:0000256" key="1">
    <source>
        <dbReference type="ARBA" id="ARBA00025758"/>
    </source>
</evidence>
<feature type="region of interest" description="Disordered" evidence="2">
    <location>
        <begin position="307"/>
        <end position="329"/>
    </location>
</feature>